<name>A0ABY5YHL2_9DEIO</name>
<evidence type="ECO:0000256" key="4">
    <source>
        <dbReference type="ARBA" id="ARBA00022763"/>
    </source>
</evidence>
<feature type="compositionally biased region" description="Pro residues" evidence="10">
    <location>
        <begin position="1"/>
        <end position="17"/>
    </location>
</feature>
<dbReference type="EMBL" id="CP104213">
    <property type="protein sequence ID" value="UWX63293.1"/>
    <property type="molecule type" value="Genomic_DNA"/>
</dbReference>
<dbReference type="Proteomes" id="UP001060261">
    <property type="component" value="Chromosome"/>
</dbReference>
<keyword evidence="13" id="KW-1185">Reference proteome</keyword>
<dbReference type="SUPFAM" id="SSF48150">
    <property type="entry name" value="DNA-glycosylase"/>
    <property type="match status" value="1"/>
</dbReference>
<dbReference type="InterPro" id="IPR003651">
    <property type="entry name" value="Endonuclease3_FeS-loop_motif"/>
</dbReference>
<evidence type="ECO:0000256" key="1">
    <source>
        <dbReference type="ARBA" id="ARBA00001966"/>
    </source>
</evidence>
<accession>A0ABY5YHL2</accession>
<dbReference type="InterPro" id="IPR004035">
    <property type="entry name" value="Endouclease-III_FeS-bd_BS"/>
</dbReference>
<evidence type="ECO:0000256" key="5">
    <source>
        <dbReference type="ARBA" id="ARBA00022801"/>
    </source>
</evidence>
<keyword evidence="12" id="KW-0540">Nuclease</keyword>
<keyword evidence="8" id="KW-0234">DNA repair</keyword>
<evidence type="ECO:0000256" key="2">
    <source>
        <dbReference type="ARBA" id="ARBA00008343"/>
    </source>
</evidence>
<sequence length="269" mass="29560">MPAPAPSHPAPPRPTKPCPTLAEQAPPPDSLPEIARRLAERYLPTPPVPRRAAEPTDGLIGTILSQQNTAAITRRQFDALKAAYPIWEAALADGPDGIEAVLKAAGGGLSRVKSHYIFQVLERLENTRGTLSLKDTREMDDAQVRALLESLPGVGMKTASCVLLFDLARPAMPVDTHIWRISRRLELTPGTWNAVKVEKWFDEVLPRTWQARYTFHVAAIRHGRETCKAQRPRCEACVLSGLCPSAGIFLNEAVNKAASGRRSRKQKAE</sequence>
<dbReference type="GO" id="GO:0004519">
    <property type="term" value="F:endonuclease activity"/>
    <property type="evidence" value="ECO:0007669"/>
    <property type="project" value="UniProtKB-KW"/>
</dbReference>
<comment type="cofactor">
    <cofactor evidence="1">
        <name>[4Fe-4S] cluster</name>
        <dbReference type="ChEBI" id="CHEBI:49883"/>
    </cofactor>
</comment>
<protein>
    <submittedName>
        <fullName evidence="12">Endonuclease III</fullName>
    </submittedName>
</protein>
<gene>
    <name evidence="12" type="ORF">N0D28_11105</name>
</gene>
<dbReference type="RefSeq" id="WP_260559583.1">
    <property type="nucleotide sequence ID" value="NZ_BAABEC010000061.1"/>
</dbReference>
<proteinExistence type="inferred from homology"/>
<feature type="region of interest" description="Disordered" evidence="10">
    <location>
        <begin position="1"/>
        <end position="36"/>
    </location>
</feature>
<keyword evidence="5" id="KW-0378">Hydrolase</keyword>
<evidence type="ECO:0000313" key="12">
    <source>
        <dbReference type="EMBL" id="UWX63293.1"/>
    </source>
</evidence>
<dbReference type="Gene3D" id="1.10.340.30">
    <property type="entry name" value="Hypothetical protein, domain 2"/>
    <property type="match status" value="1"/>
</dbReference>
<evidence type="ECO:0000259" key="11">
    <source>
        <dbReference type="SMART" id="SM00478"/>
    </source>
</evidence>
<evidence type="ECO:0000256" key="8">
    <source>
        <dbReference type="ARBA" id="ARBA00023204"/>
    </source>
</evidence>
<keyword evidence="3" id="KW-0479">Metal-binding</keyword>
<dbReference type="Pfam" id="PF00730">
    <property type="entry name" value="HhH-GPD"/>
    <property type="match status" value="1"/>
</dbReference>
<keyword evidence="7" id="KW-0411">Iron-sulfur</keyword>
<evidence type="ECO:0000256" key="7">
    <source>
        <dbReference type="ARBA" id="ARBA00023014"/>
    </source>
</evidence>
<dbReference type="InterPro" id="IPR023170">
    <property type="entry name" value="HhH_base_excis_C"/>
</dbReference>
<keyword evidence="12" id="KW-0255">Endonuclease</keyword>
<keyword evidence="6" id="KW-0408">Iron</keyword>
<dbReference type="PROSITE" id="PS00764">
    <property type="entry name" value="ENDONUCLEASE_III_1"/>
    <property type="match status" value="1"/>
</dbReference>
<evidence type="ECO:0000313" key="13">
    <source>
        <dbReference type="Proteomes" id="UP001060261"/>
    </source>
</evidence>
<dbReference type="Pfam" id="PF10576">
    <property type="entry name" value="EndIII_4Fe-2S"/>
    <property type="match status" value="1"/>
</dbReference>
<dbReference type="InterPro" id="IPR011257">
    <property type="entry name" value="DNA_glycosylase"/>
</dbReference>
<reference evidence="12" key="1">
    <citation type="submission" date="2022-09" db="EMBL/GenBank/DDBJ databases">
        <title>genome sequence of Deinococcus rubellus.</title>
        <authorList>
            <person name="Srinivasan S."/>
        </authorList>
    </citation>
    <scope>NUCLEOTIDE SEQUENCE</scope>
    <source>
        <strain evidence="12">Ant6</strain>
    </source>
</reference>
<organism evidence="12 13">
    <name type="scientific">Deinococcus rubellus</name>
    <dbReference type="NCBI Taxonomy" id="1889240"/>
    <lineage>
        <taxon>Bacteria</taxon>
        <taxon>Thermotogati</taxon>
        <taxon>Deinococcota</taxon>
        <taxon>Deinococci</taxon>
        <taxon>Deinococcales</taxon>
        <taxon>Deinococcaceae</taxon>
        <taxon>Deinococcus</taxon>
    </lineage>
</organism>
<evidence type="ECO:0000256" key="10">
    <source>
        <dbReference type="SAM" id="MobiDB-lite"/>
    </source>
</evidence>
<keyword evidence="4" id="KW-0227">DNA damage</keyword>
<evidence type="ECO:0000256" key="9">
    <source>
        <dbReference type="ARBA" id="ARBA00023295"/>
    </source>
</evidence>
<keyword evidence="9" id="KW-0326">Glycosidase</keyword>
<dbReference type="InterPro" id="IPR003265">
    <property type="entry name" value="HhH-GPD_domain"/>
</dbReference>
<evidence type="ECO:0000256" key="6">
    <source>
        <dbReference type="ARBA" id="ARBA00023004"/>
    </source>
</evidence>
<evidence type="ECO:0000256" key="3">
    <source>
        <dbReference type="ARBA" id="ARBA00022723"/>
    </source>
</evidence>
<dbReference type="SMART" id="SM00525">
    <property type="entry name" value="FES"/>
    <property type="match status" value="1"/>
</dbReference>
<dbReference type="Gene3D" id="1.10.1670.10">
    <property type="entry name" value="Helix-hairpin-Helix base-excision DNA repair enzymes (C-terminal)"/>
    <property type="match status" value="1"/>
</dbReference>
<dbReference type="SMART" id="SM00478">
    <property type="entry name" value="ENDO3c"/>
    <property type="match status" value="1"/>
</dbReference>
<comment type="similarity">
    <text evidence="2">Belongs to the Nth/MutY family.</text>
</comment>
<feature type="domain" description="HhH-GPD" evidence="11">
    <location>
        <begin position="64"/>
        <end position="225"/>
    </location>
</feature>
<dbReference type="CDD" id="cd00056">
    <property type="entry name" value="ENDO3c"/>
    <property type="match status" value="1"/>
</dbReference>
<dbReference type="PANTHER" id="PTHR47203:SF1">
    <property type="entry name" value="HYPOTHETICAL BASE EXCISION DNA REPAIR PROTEIN (EUROFUNG)"/>
    <property type="match status" value="1"/>
</dbReference>
<dbReference type="PANTHER" id="PTHR47203">
    <property type="match status" value="1"/>
</dbReference>